<name>A0A9E7FQJ1_9LILI</name>
<reference evidence="1" key="1">
    <citation type="submission" date="2022-05" db="EMBL/GenBank/DDBJ databases">
        <title>The Musa troglodytarum L. genome provides insights into the mechanism of non-climacteric behaviour and enrichment of carotenoids.</title>
        <authorList>
            <person name="Wang J."/>
        </authorList>
    </citation>
    <scope>NUCLEOTIDE SEQUENCE</scope>
    <source>
        <tissue evidence="1">Leaf</tissue>
    </source>
</reference>
<sequence>MSGPQICYCITPWVDCKQKYDKHVILAQLDRCDAAICIARASSLRCVTSLYDQPLELFLMGVGFSEEHGRGGWRSEPM</sequence>
<evidence type="ECO:0000313" key="1">
    <source>
        <dbReference type="EMBL" id="URD98178.1"/>
    </source>
</evidence>
<organism evidence="1 2">
    <name type="scientific">Musa troglodytarum</name>
    <name type="common">fe'i banana</name>
    <dbReference type="NCBI Taxonomy" id="320322"/>
    <lineage>
        <taxon>Eukaryota</taxon>
        <taxon>Viridiplantae</taxon>
        <taxon>Streptophyta</taxon>
        <taxon>Embryophyta</taxon>
        <taxon>Tracheophyta</taxon>
        <taxon>Spermatophyta</taxon>
        <taxon>Magnoliopsida</taxon>
        <taxon>Liliopsida</taxon>
        <taxon>Zingiberales</taxon>
        <taxon>Musaceae</taxon>
        <taxon>Musa</taxon>
    </lineage>
</organism>
<accession>A0A9E7FQJ1</accession>
<protein>
    <submittedName>
        <fullName evidence="1">Uncharacterized protein</fullName>
    </submittedName>
</protein>
<proteinExistence type="predicted"/>
<dbReference type="Proteomes" id="UP001055439">
    <property type="component" value="Chromosome 4"/>
</dbReference>
<keyword evidence="2" id="KW-1185">Reference proteome</keyword>
<dbReference type="AlphaFoldDB" id="A0A9E7FQJ1"/>
<evidence type="ECO:0000313" key="2">
    <source>
        <dbReference type="Proteomes" id="UP001055439"/>
    </source>
</evidence>
<gene>
    <name evidence="1" type="ORF">MUK42_36560</name>
</gene>
<dbReference type="EMBL" id="CP097506">
    <property type="protein sequence ID" value="URD98178.1"/>
    <property type="molecule type" value="Genomic_DNA"/>
</dbReference>